<keyword evidence="4" id="KW-1003">Cell membrane</keyword>
<organism evidence="14 15">
    <name type="scientific">Sedimentibacter saalensis</name>
    <dbReference type="NCBI Taxonomy" id="130788"/>
    <lineage>
        <taxon>Bacteria</taxon>
        <taxon>Bacillati</taxon>
        <taxon>Bacillota</taxon>
        <taxon>Tissierellia</taxon>
        <taxon>Sedimentibacter</taxon>
    </lineage>
</organism>
<feature type="binding site" evidence="12">
    <location>
        <position position="430"/>
    </location>
    <ligand>
        <name>K(+)</name>
        <dbReference type="ChEBI" id="CHEBI:29103"/>
    </ligand>
</feature>
<feature type="transmembrane region" description="Helical" evidence="13">
    <location>
        <begin position="392"/>
        <end position="412"/>
    </location>
</feature>
<evidence type="ECO:0000313" key="14">
    <source>
        <dbReference type="EMBL" id="TWH79753.1"/>
    </source>
</evidence>
<feature type="transmembrane region" description="Helical" evidence="13">
    <location>
        <begin position="453"/>
        <end position="473"/>
    </location>
</feature>
<sequence>MNIKVVLKILGTVLFWESLLMFPSLIISIIDNTYEIKAFIFSIVLIGVIGLILKNTNTNDSQLRKREGYASVAICWLAMSLLGALPFYLSGAIPSYVDAVFETASGFTTTGSSIVTDIESFPRGLLFWRSFTHWIGGMGVLVFTMALVPSMGARSVFLARAESPGPSFGKLVPKISETAKILYVIYGAMTLILIVFLIIAGMPVFDSLIHAFGTAGTGGFSSKALSVGYYNNPWIEWIIAVFMFLFGANFALYFLIIKGEWKNALKNEEFRFYGITVLAAAILICINILPLYNYSVIEALRHSAFQVSTVVTTTGYATADFNLWPMFSKSILLMLMFFGACAGSTGGGVKFIRILVLIKSVAYEIRHTVHPNSVQTVKIDGKSLDNDNLKSIMIFFFSYVAVMISAIIIVSLDNFDFTTTFSAVLATISNIGPGLEVVGPMGNFSEFSDLSKITMTACMIIGRLEVLPVITLFSPSIWKKH</sequence>
<evidence type="ECO:0000256" key="8">
    <source>
        <dbReference type="ARBA" id="ARBA00022958"/>
    </source>
</evidence>
<evidence type="ECO:0000256" key="3">
    <source>
        <dbReference type="ARBA" id="ARBA00022448"/>
    </source>
</evidence>
<name>A0A562J9N4_9FIRM</name>
<feature type="transmembrane region" description="Helical" evidence="13">
    <location>
        <begin position="234"/>
        <end position="258"/>
    </location>
</feature>
<accession>A0A562J9N4</accession>
<evidence type="ECO:0000256" key="10">
    <source>
        <dbReference type="ARBA" id="ARBA00023065"/>
    </source>
</evidence>
<dbReference type="InterPro" id="IPR003445">
    <property type="entry name" value="Cat_transpt"/>
</dbReference>
<feature type="binding site" evidence="12">
    <location>
        <position position="314"/>
    </location>
    <ligand>
        <name>K(+)</name>
        <dbReference type="ChEBI" id="CHEBI:29103"/>
    </ligand>
</feature>
<keyword evidence="6" id="KW-0633">Potassium transport</keyword>
<dbReference type="GO" id="GO:0005886">
    <property type="term" value="C:plasma membrane"/>
    <property type="evidence" value="ECO:0007669"/>
    <property type="project" value="UniProtKB-SubCell"/>
</dbReference>
<evidence type="ECO:0000256" key="5">
    <source>
        <dbReference type="ARBA" id="ARBA00022519"/>
    </source>
</evidence>
<feature type="binding site" evidence="12">
    <location>
        <position position="110"/>
    </location>
    <ligand>
        <name>K(+)</name>
        <dbReference type="ChEBI" id="CHEBI:29103"/>
    </ligand>
</feature>
<evidence type="ECO:0000256" key="9">
    <source>
        <dbReference type="ARBA" id="ARBA00022989"/>
    </source>
</evidence>
<evidence type="ECO:0000256" key="2">
    <source>
        <dbReference type="ARBA" id="ARBA00009137"/>
    </source>
</evidence>
<keyword evidence="10" id="KW-0406">Ion transport</keyword>
<dbReference type="PANTHER" id="PTHR32024:SF2">
    <property type="entry name" value="TRK SYSTEM POTASSIUM UPTAKE PROTEIN TRKG-RELATED"/>
    <property type="match status" value="1"/>
</dbReference>
<dbReference type="AlphaFoldDB" id="A0A562J9N4"/>
<feature type="transmembrane region" description="Helical" evidence="13">
    <location>
        <begin position="331"/>
        <end position="356"/>
    </location>
</feature>
<gene>
    <name evidence="14" type="ORF">LY60_02072</name>
</gene>
<dbReference type="OrthoDB" id="9810952at2"/>
<feature type="transmembrane region" description="Helical" evidence="13">
    <location>
        <begin position="181"/>
        <end position="205"/>
    </location>
</feature>
<evidence type="ECO:0000256" key="12">
    <source>
        <dbReference type="PIRSR" id="PIRSR006247-1"/>
    </source>
</evidence>
<evidence type="ECO:0000256" key="13">
    <source>
        <dbReference type="SAM" id="Phobius"/>
    </source>
</evidence>
<evidence type="ECO:0000256" key="7">
    <source>
        <dbReference type="ARBA" id="ARBA00022692"/>
    </source>
</evidence>
<keyword evidence="9 13" id="KW-1133">Transmembrane helix</keyword>
<feature type="transmembrane region" description="Helical" evidence="13">
    <location>
        <begin position="131"/>
        <end position="148"/>
    </location>
</feature>
<dbReference type="InterPro" id="IPR004772">
    <property type="entry name" value="TrkH"/>
</dbReference>
<feature type="transmembrane region" description="Helical" evidence="13">
    <location>
        <begin position="270"/>
        <end position="292"/>
    </location>
</feature>
<evidence type="ECO:0000256" key="11">
    <source>
        <dbReference type="ARBA" id="ARBA00023136"/>
    </source>
</evidence>
<comment type="caution">
    <text evidence="14">The sequence shown here is derived from an EMBL/GenBank/DDBJ whole genome shotgun (WGS) entry which is preliminary data.</text>
</comment>
<dbReference type="Proteomes" id="UP000315343">
    <property type="component" value="Unassembled WGS sequence"/>
</dbReference>
<evidence type="ECO:0000313" key="15">
    <source>
        <dbReference type="Proteomes" id="UP000315343"/>
    </source>
</evidence>
<dbReference type="GO" id="GO:0015379">
    <property type="term" value="F:potassium:chloride symporter activity"/>
    <property type="evidence" value="ECO:0007669"/>
    <property type="project" value="InterPro"/>
</dbReference>
<evidence type="ECO:0000256" key="6">
    <source>
        <dbReference type="ARBA" id="ARBA00022538"/>
    </source>
</evidence>
<keyword evidence="11 13" id="KW-0472">Membrane</keyword>
<dbReference type="Pfam" id="PF02386">
    <property type="entry name" value="TrkH"/>
    <property type="match status" value="1"/>
</dbReference>
<keyword evidence="7 13" id="KW-0812">Transmembrane</keyword>
<keyword evidence="3" id="KW-0813">Transport</keyword>
<proteinExistence type="inferred from homology"/>
<evidence type="ECO:0000256" key="4">
    <source>
        <dbReference type="ARBA" id="ARBA00022475"/>
    </source>
</evidence>
<dbReference type="GO" id="GO:0046872">
    <property type="term" value="F:metal ion binding"/>
    <property type="evidence" value="ECO:0007669"/>
    <property type="project" value="UniProtKB-KW"/>
</dbReference>
<feature type="transmembrane region" description="Helical" evidence="13">
    <location>
        <begin position="7"/>
        <end position="30"/>
    </location>
</feature>
<keyword evidence="12" id="KW-0479">Metal-binding</keyword>
<reference evidence="14 15" key="1">
    <citation type="submission" date="2019-07" db="EMBL/GenBank/DDBJ databases">
        <title>Genomic Encyclopedia of Type Strains, Phase I: the one thousand microbial genomes (KMG-I) project.</title>
        <authorList>
            <person name="Kyrpides N."/>
        </authorList>
    </citation>
    <scope>NUCLEOTIDE SEQUENCE [LARGE SCALE GENOMIC DNA]</scope>
    <source>
        <strain evidence="14 15">DSM 13558</strain>
    </source>
</reference>
<feature type="binding site" evidence="12">
    <location>
        <position position="109"/>
    </location>
    <ligand>
        <name>K(+)</name>
        <dbReference type="ChEBI" id="CHEBI:29103"/>
    </ligand>
</feature>
<dbReference type="RefSeq" id="WP_145083006.1">
    <property type="nucleotide sequence ID" value="NZ_DAMBUX010000001.1"/>
</dbReference>
<comment type="similarity">
    <text evidence="2">Belongs to the TrkH potassium transport family.</text>
</comment>
<feature type="binding site" evidence="12">
    <location>
        <position position="313"/>
    </location>
    <ligand>
        <name>K(+)</name>
        <dbReference type="ChEBI" id="CHEBI:29103"/>
    </ligand>
</feature>
<comment type="subcellular location">
    <subcellularLocation>
        <location evidence="1">Cell inner membrane</location>
        <topology evidence="1">Multi-pass membrane protein</topology>
    </subcellularLocation>
</comment>
<keyword evidence="8 12" id="KW-0630">Potassium</keyword>
<keyword evidence="15" id="KW-1185">Reference proteome</keyword>
<evidence type="ECO:0000256" key="1">
    <source>
        <dbReference type="ARBA" id="ARBA00004429"/>
    </source>
</evidence>
<protein>
    <submittedName>
        <fullName evidence="14">Trk system potassium uptake protein TrkH</fullName>
    </submittedName>
</protein>
<feature type="binding site" evidence="12">
    <location>
        <position position="218"/>
    </location>
    <ligand>
        <name>K(+)</name>
        <dbReference type="ChEBI" id="CHEBI:29103"/>
    </ligand>
</feature>
<feature type="transmembrane region" description="Helical" evidence="13">
    <location>
        <begin position="36"/>
        <end position="56"/>
    </location>
</feature>
<dbReference type="EMBL" id="VLKH01000005">
    <property type="protein sequence ID" value="TWH79753.1"/>
    <property type="molecule type" value="Genomic_DNA"/>
</dbReference>
<dbReference type="PANTHER" id="PTHR32024">
    <property type="entry name" value="TRK SYSTEM POTASSIUM UPTAKE PROTEIN TRKG-RELATED"/>
    <property type="match status" value="1"/>
</dbReference>
<dbReference type="PIRSF" id="PIRSF006247">
    <property type="entry name" value="TrkH"/>
    <property type="match status" value="1"/>
</dbReference>
<feature type="transmembrane region" description="Helical" evidence="13">
    <location>
        <begin position="68"/>
        <end position="89"/>
    </location>
</feature>
<keyword evidence="5" id="KW-0997">Cell inner membrane</keyword>